<dbReference type="PRINTS" id="PR00032">
    <property type="entry name" value="HTHARAC"/>
</dbReference>
<keyword evidence="2" id="KW-0238">DNA-binding</keyword>
<accession>A0A919YT56</accession>
<gene>
    <name evidence="5" type="ORF">J40TS1_35980</name>
</gene>
<dbReference type="EMBL" id="BOSE01000007">
    <property type="protein sequence ID" value="GIP17956.1"/>
    <property type="molecule type" value="Genomic_DNA"/>
</dbReference>
<dbReference type="InterPro" id="IPR018060">
    <property type="entry name" value="HTH_AraC"/>
</dbReference>
<dbReference type="InterPro" id="IPR009057">
    <property type="entry name" value="Homeodomain-like_sf"/>
</dbReference>
<dbReference type="AlphaFoldDB" id="A0A919YT56"/>
<comment type="caution">
    <text evidence="5">The sequence shown here is derived from an EMBL/GenBank/DDBJ whole genome shotgun (WGS) entry which is preliminary data.</text>
</comment>
<name>A0A919YT56_9BACL</name>
<dbReference type="InterPro" id="IPR018062">
    <property type="entry name" value="HTH_AraC-typ_CS"/>
</dbReference>
<dbReference type="SUPFAM" id="SSF51215">
    <property type="entry name" value="Regulatory protein AraC"/>
    <property type="match status" value="1"/>
</dbReference>
<organism evidence="5 6">
    <name type="scientific">Paenibacillus montaniterrae</name>
    <dbReference type="NCBI Taxonomy" id="429341"/>
    <lineage>
        <taxon>Bacteria</taxon>
        <taxon>Bacillati</taxon>
        <taxon>Bacillota</taxon>
        <taxon>Bacilli</taxon>
        <taxon>Bacillales</taxon>
        <taxon>Paenibacillaceae</taxon>
        <taxon>Paenibacillus</taxon>
    </lineage>
</organism>
<evidence type="ECO:0000313" key="5">
    <source>
        <dbReference type="EMBL" id="GIP17956.1"/>
    </source>
</evidence>
<dbReference type="Proteomes" id="UP000683139">
    <property type="component" value="Unassembled WGS sequence"/>
</dbReference>
<evidence type="ECO:0000256" key="1">
    <source>
        <dbReference type="ARBA" id="ARBA00023015"/>
    </source>
</evidence>
<evidence type="ECO:0000256" key="2">
    <source>
        <dbReference type="ARBA" id="ARBA00023125"/>
    </source>
</evidence>
<proteinExistence type="predicted"/>
<keyword evidence="3" id="KW-0804">Transcription</keyword>
<dbReference type="InterPro" id="IPR037923">
    <property type="entry name" value="HTH-like"/>
</dbReference>
<dbReference type="RefSeq" id="WP_213517820.1">
    <property type="nucleotide sequence ID" value="NZ_BOSE01000007.1"/>
</dbReference>
<evidence type="ECO:0000313" key="6">
    <source>
        <dbReference type="Proteomes" id="UP000683139"/>
    </source>
</evidence>
<dbReference type="Gene3D" id="1.10.10.60">
    <property type="entry name" value="Homeodomain-like"/>
    <property type="match status" value="1"/>
</dbReference>
<dbReference type="InterPro" id="IPR020449">
    <property type="entry name" value="Tscrpt_reg_AraC-type_HTH"/>
</dbReference>
<dbReference type="Pfam" id="PF12833">
    <property type="entry name" value="HTH_18"/>
    <property type="match status" value="1"/>
</dbReference>
<dbReference type="PROSITE" id="PS01124">
    <property type="entry name" value="HTH_ARAC_FAMILY_2"/>
    <property type="match status" value="1"/>
</dbReference>
<evidence type="ECO:0000256" key="3">
    <source>
        <dbReference type="ARBA" id="ARBA00023163"/>
    </source>
</evidence>
<dbReference type="Pfam" id="PF02311">
    <property type="entry name" value="AraC_binding"/>
    <property type="match status" value="1"/>
</dbReference>
<dbReference type="GO" id="GO:0003700">
    <property type="term" value="F:DNA-binding transcription factor activity"/>
    <property type="evidence" value="ECO:0007669"/>
    <property type="project" value="InterPro"/>
</dbReference>
<dbReference type="PROSITE" id="PS00041">
    <property type="entry name" value="HTH_ARAC_FAMILY_1"/>
    <property type="match status" value="1"/>
</dbReference>
<keyword evidence="1" id="KW-0805">Transcription regulation</keyword>
<keyword evidence="6" id="KW-1185">Reference proteome</keyword>
<dbReference type="InterPro" id="IPR003313">
    <property type="entry name" value="AraC-bd"/>
</dbReference>
<dbReference type="GO" id="GO:0043565">
    <property type="term" value="F:sequence-specific DNA binding"/>
    <property type="evidence" value="ECO:0007669"/>
    <property type="project" value="InterPro"/>
</dbReference>
<protein>
    <recommendedName>
        <fullName evidence="4">HTH araC/xylS-type domain-containing protein</fullName>
    </recommendedName>
</protein>
<dbReference type="SUPFAM" id="SSF46689">
    <property type="entry name" value="Homeodomain-like"/>
    <property type="match status" value="1"/>
</dbReference>
<feature type="domain" description="HTH araC/xylS-type" evidence="4">
    <location>
        <begin position="182"/>
        <end position="280"/>
    </location>
</feature>
<sequence>MESSLLLTFKSPPFPYFIESNSHTYNIGEEHPNRNNIGLFDMIYVREGCLYLAEGEHRWELNKGEVLILRPDAWHYSYAPCKARTTFDWIHFQTAGPWEEIESCDQGTLRGDYYTYALRVPKHLKLQATKEMKHMLEALHEAARSSSHGAFWNRQQRFLHLLQMLDEGWRSDTAKASVVVAEKAAAFLKRNFSQSINNQMLSEALELHINYITRSMSEVFDCTPQQYLLYYRIDQAKLLLIKTDWPISQIALETGFKQTAHFSRLFANQVGLSPLRYRKKFTH</sequence>
<dbReference type="PANTHER" id="PTHR43280:SF28">
    <property type="entry name" value="HTH-TYPE TRANSCRIPTIONAL ACTIVATOR RHAS"/>
    <property type="match status" value="1"/>
</dbReference>
<dbReference type="SMART" id="SM00342">
    <property type="entry name" value="HTH_ARAC"/>
    <property type="match status" value="1"/>
</dbReference>
<reference evidence="5" key="1">
    <citation type="submission" date="2021-03" db="EMBL/GenBank/DDBJ databases">
        <title>Antimicrobial resistance genes in bacteria isolated from Japanese honey, and their potential for conferring macrolide and lincosamide resistance in the American foulbrood pathogen Paenibacillus larvae.</title>
        <authorList>
            <person name="Okamoto M."/>
            <person name="Kumagai M."/>
            <person name="Kanamori H."/>
            <person name="Takamatsu D."/>
        </authorList>
    </citation>
    <scope>NUCLEOTIDE SEQUENCE</scope>
    <source>
        <strain evidence="5">J40TS1</strain>
    </source>
</reference>
<evidence type="ECO:0000259" key="4">
    <source>
        <dbReference type="PROSITE" id="PS01124"/>
    </source>
</evidence>
<dbReference type="PANTHER" id="PTHR43280">
    <property type="entry name" value="ARAC-FAMILY TRANSCRIPTIONAL REGULATOR"/>
    <property type="match status" value="1"/>
</dbReference>